<gene>
    <name evidence="1" type="ORF">GCM10011511_17480</name>
</gene>
<name>A0A8J2UC21_9BACT</name>
<keyword evidence="2" id="KW-1185">Reference proteome</keyword>
<evidence type="ECO:0000313" key="2">
    <source>
        <dbReference type="Proteomes" id="UP000607559"/>
    </source>
</evidence>
<proteinExistence type="predicted"/>
<comment type="caution">
    <text evidence="1">The sequence shown here is derived from an EMBL/GenBank/DDBJ whole genome shotgun (WGS) entry which is preliminary data.</text>
</comment>
<dbReference type="EMBL" id="BMJC01000002">
    <property type="protein sequence ID" value="GGA94686.1"/>
    <property type="molecule type" value="Genomic_DNA"/>
</dbReference>
<dbReference type="Proteomes" id="UP000607559">
    <property type="component" value="Unassembled WGS sequence"/>
</dbReference>
<protein>
    <submittedName>
        <fullName evidence="1">Uncharacterized protein</fullName>
    </submittedName>
</protein>
<reference evidence="1" key="1">
    <citation type="journal article" date="2014" name="Int. J. Syst. Evol. Microbiol.">
        <title>Complete genome sequence of Corynebacterium casei LMG S-19264T (=DSM 44701T), isolated from a smear-ripened cheese.</title>
        <authorList>
            <consortium name="US DOE Joint Genome Institute (JGI-PGF)"/>
            <person name="Walter F."/>
            <person name="Albersmeier A."/>
            <person name="Kalinowski J."/>
            <person name="Ruckert C."/>
        </authorList>
    </citation>
    <scope>NUCLEOTIDE SEQUENCE</scope>
    <source>
        <strain evidence="1">CGMCC 1.15448</strain>
    </source>
</reference>
<dbReference type="AlphaFoldDB" id="A0A8J2UC21"/>
<sequence>MKKIKRIVQLRYEKKQLQRRKTGLEKTIRRDWDDLRRDFEPAAYAKDAFFSGLNWLGQKLFPVVGRFGRNRSRTHSL</sequence>
<organism evidence="1 2">
    <name type="scientific">Puia dinghuensis</name>
    <dbReference type="NCBI Taxonomy" id="1792502"/>
    <lineage>
        <taxon>Bacteria</taxon>
        <taxon>Pseudomonadati</taxon>
        <taxon>Bacteroidota</taxon>
        <taxon>Chitinophagia</taxon>
        <taxon>Chitinophagales</taxon>
        <taxon>Chitinophagaceae</taxon>
        <taxon>Puia</taxon>
    </lineage>
</organism>
<dbReference type="RefSeq" id="WP_188930690.1">
    <property type="nucleotide sequence ID" value="NZ_BMJC01000002.1"/>
</dbReference>
<evidence type="ECO:0000313" key="1">
    <source>
        <dbReference type="EMBL" id="GGA94686.1"/>
    </source>
</evidence>
<accession>A0A8J2UC21</accession>
<reference evidence="1" key="2">
    <citation type="submission" date="2020-09" db="EMBL/GenBank/DDBJ databases">
        <authorList>
            <person name="Sun Q."/>
            <person name="Zhou Y."/>
        </authorList>
    </citation>
    <scope>NUCLEOTIDE SEQUENCE</scope>
    <source>
        <strain evidence="1">CGMCC 1.15448</strain>
    </source>
</reference>